<dbReference type="EMBL" id="CAJJDO010000069">
    <property type="protein sequence ID" value="CAD8178282.1"/>
    <property type="molecule type" value="Genomic_DNA"/>
</dbReference>
<reference evidence="2" key="1">
    <citation type="submission" date="2021-01" db="EMBL/GenBank/DDBJ databases">
        <authorList>
            <consortium name="Genoscope - CEA"/>
            <person name="William W."/>
        </authorList>
    </citation>
    <scope>NUCLEOTIDE SEQUENCE</scope>
</reference>
<keyword evidence="1" id="KW-0472">Membrane</keyword>
<keyword evidence="1" id="KW-0812">Transmembrane</keyword>
<evidence type="ECO:0000313" key="3">
    <source>
        <dbReference type="Proteomes" id="UP000689195"/>
    </source>
</evidence>
<protein>
    <recommendedName>
        <fullName evidence="4">Transmembrane protein</fullName>
    </recommendedName>
</protein>
<gene>
    <name evidence="2" type="ORF">PPENT_87.1.T0690087</name>
</gene>
<feature type="transmembrane region" description="Helical" evidence="1">
    <location>
        <begin position="12"/>
        <end position="28"/>
    </location>
</feature>
<keyword evidence="3" id="KW-1185">Reference proteome</keyword>
<dbReference type="Proteomes" id="UP000689195">
    <property type="component" value="Unassembled WGS sequence"/>
</dbReference>
<dbReference type="AlphaFoldDB" id="A0A8S1VRH0"/>
<comment type="caution">
    <text evidence="2">The sequence shown here is derived from an EMBL/GenBank/DDBJ whole genome shotgun (WGS) entry which is preliminary data.</text>
</comment>
<accession>A0A8S1VRH0</accession>
<name>A0A8S1VRH0_9CILI</name>
<evidence type="ECO:0008006" key="4">
    <source>
        <dbReference type="Google" id="ProtNLM"/>
    </source>
</evidence>
<sequence length="206" mass="25248">MLHQSMKQSKKCTQQLFITFLIQLISIYNTLFQYQVILLTSLYLKMIMVNLKEQDMWHFNIKKQYIDYSIEITIHIMENRFKQLKFRYQQLQKKKWKHNKIDNVKISQVEINLVIFMNQIKIQNQNQRMIRMSGRIIRRKIKKIKSIVGDDDFALVAKMKQFKKAYSKLKIIKQMTYIVVFQINERKQRKIKMEQNKKKANKIYKM</sequence>
<keyword evidence="1" id="KW-1133">Transmembrane helix</keyword>
<organism evidence="2 3">
    <name type="scientific">Paramecium pentaurelia</name>
    <dbReference type="NCBI Taxonomy" id="43138"/>
    <lineage>
        <taxon>Eukaryota</taxon>
        <taxon>Sar</taxon>
        <taxon>Alveolata</taxon>
        <taxon>Ciliophora</taxon>
        <taxon>Intramacronucleata</taxon>
        <taxon>Oligohymenophorea</taxon>
        <taxon>Peniculida</taxon>
        <taxon>Parameciidae</taxon>
        <taxon>Paramecium</taxon>
    </lineage>
</organism>
<proteinExistence type="predicted"/>
<evidence type="ECO:0000256" key="1">
    <source>
        <dbReference type="SAM" id="Phobius"/>
    </source>
</evidence>
<evidence type="ECO:0000313" key="2">
    <source>
        <dbReference type="EMBL" id="CAD8178282.1"/>
    </source>
</evidence>